<dbReference type="AlphaFoldDB" id="A0A8J7DB87"/>
<feature type="domain" description="Transposase IS200-like" evidence="1">
    <location>
        <begin position="22"/>
        <end position="165"/>
    </location>
</feature>
<dbReference type="SUPFAM" id="SSF143422">
    <property type="entry name" value="Transposase IS200-like"/>
    <property type="match status" value="1"/>
</dbReference>
<dbReference type="GO" id="GO:0006313">
    <property type="term" value="P:DNA transposition"/>
    <property type="evidence" value="ECO:0007669"/>
    <property type="project" value="InterPro"/>
</dbReference>
<dbReference type="GO" id="GO:0043565">
    <property type="term" value="F:sequence-specific DNA binding"/>
    <property type="evidence" value="ECO:0007669"/>
    <property type="project" value="TreeGrafter"/>
</dbReference>
<proteinExistence type="predicted"/>
<accession>A0A8J7DB87</accession>
<comment type="caution">
    <text evidence="2">The sequence shown here is derived from an EMBL/GenBank/DDBJ whole genome shotgun (WGS) entry which is preliminary data.</text>
</comment>
<protein>
    <submittedName>
        <fullName evidence="2">Transposase</fullName>
    </submittedName>
</protein>
<reference evidence="2" key="1">
    <citation type="submission" date="2020-10" db="EMBL/GenBank/DDBJ databases">
        <authorList>
            <person name="Castelo-Branco R."/>
            <person name="Eusebio N."/>
            <person name="Adriana R."/>
            <person name="Vieira A."/>
            <person name="Brugerolle De Fraissinette N."/>
            <person name="Rezende De Castro R."/>
            <person name="Schneider M.P."/>
            <person name="Vasconcelos V."/>
            <person name="Leao P.N."/>
        </authorList>
    </citation>
    <scope>NUCLEOTIDE SEQUENCE</scope>
    <source>
        <strain evidence="2">LEGE 07310</strain>
    </source>
</reference>
<sequence length="193" mass="21768">MSVVKPERRRKLLRLKGYDYGRSGAYFVTICVNDRVCLFGEVVEGVMRLNAYGEIVQAVWDGLPNHYGHVLLDAFVIMPNHIHAIIMLDVATPVGAGFKPAPTATATKKRHGLPEIVRAFKTFSARRINELRNSPGVSIWQRNYYEHIIRSESSLDCIRGYIANNPMRWADDRKIQMVEIIPGRAGFKPASTA</sequence>
<evidence type="ECO:0000313" key="2">
    <source>
        <dbReference type="EMBL" id="MBE9076028.1"/>
    </source>
</evidence>
<dbReference type="GO" id="GO:0004803">
    <property type="term" value="F:transposase activity"/>
    <property type="evidence" value="ECO:0007669"/>
    <property type="project" value="InterPro"/>
</dbReference>
<gene>
    <name evidence="2" type="ORF">IQ241_01750</name>
</gene>
<keyword evidence="3" id="KW-1185">Reference proteome</keyword>
<dbReference type="InterPro" id="IPR036515">
    <property type="entry name" value="Transposase_17_sf"/>
</dbReference>
<dbReference type="InterPro" id="IPR052715">
    <property type="entry name" value="RAYT_transposase"/>
</dbReference>
<dbReference type="InterPro" id="IPR002686">
    <property type="entry name" value="Transposase_17"/>
</dbReference>
<name>A0A8J7DB87_9CYAN</name>
<dbReference type="Gene3D" id="3.30.70.1290">
    <property type="entry name" value="Transposase IS200-like"/>
    <property type="match status" value="1"/>
</dbReference>
<dbReference type="EMBL" id="JADEXG010000002">
    <property type="protein sequence ID" value="MBE9076028.1"/>
    <property type="molecule type" value="Genomic_DNA"/>
</dbReference>
<dbReference type="SMART" id="SM01321">
    <property type="entry name" value="Y1_Tnp"/>
    <property type="match status" value="1"/>
</dbReference>
<dbReference type="PANTHER" id="PTHR36966:SF1">
    <property type="entry name" value="REP-ASSOCIATED TYROSINE TRANSPOSASE"/>
    <property type="match status" value="1"/>
</dbReference>
<dbReference type="PANTHER" id="PTHR36966">
    <property type="entry name" value="REP-ASSOCIATED TYROSINE TRANSPOSASE"/>
    <property type="match status" value="1"/>
</dbReference>
<evidence type="ECO:0000259" key="1">
    <source>
        <dbReference type="SMART" id="SM01321"/>
    </source>
</evidence>
<evidence type="ECO:0000313" key="3">
    <source>
        <dbReference type="Proteomes" id="UP000636505"/>
    </source>
</evidence>
<dbReference type="Proteomes" id="UP000636505">
    <property type="component" value="Unassembled WGS sequence"/>
</dbReference>
<dbReference type="RefSeq" id="WP_193904689.1">
    <property type="nucleotide sequence ID" value="NZ_JADEXG010000002.1"/>
</dbReference>
<organism evidence="2 3">
    <name type="scientific">Vasconcelosia minhoensis LEGE 07310</name>
    <dbReference type="NCBI Taxonomy" id="915328"/>
    <lineage>
        <taxon>Bacteria</taxon>
        <taxon>Bacillati</taxon>
        <taxon>Cyanobacteriota</taxon>
        <taxon>Cyanophyceae</taxon>
        <taxon>Nodosilineales</taxon>
        <taxon>Cymatolegaceae</taxon>
        <taxon>Vasconcelosia</taxon>
        <taxon>Vasconcelosia minhoensis</taxon>
    </lineage>
</organism>